<dbReference type="STRING" id="1577474.GA0111570_10863"/>
<keyword evidence="1 4" id="KW-0808">Transferase</keyword>
<dbReference type="InterPro" id="IPR000182">
    <property type="entry name" value="GNAT_dom"/>
</dbReference>
<feature type="domain" description="N-acetyltransferase" evidence="3">
    <location>
        <begin position="22"/>
        <end position="163"/>
    </location>
</feature>
<evidence type="ECO:0000256" key="2">
    <source>
        <dbReference type="ARBA" id="ARBA00023315"/>
    </source>
</evidence>
<dbReference type="InterPro" id="IPR050832">
    <property type="entry name" value="Bact_Acetyltransf"/>
</dbReference>
<dbReference type="PROSITE" id="PS51186">
    <property type="entry name" value="GNAT"/>
    <property type="match status" value="1"/>
</dbReference>
<evidence type="ECO:0000256" key="1">
    <source>
        <dbReference type="ARBA" id="ARBA00022679"/>
    </source>
</evidence>
<dbReference type="PANTHER" id="PTHR43877:SF2">
    <property type="entry name" value="AMINOALKYLPHOSPHONATE N-ACETYLTRANSFERASE-RELATED"/>
    <property type="match status" value="1"/>
</dbReference>
<dbReference type="RefSeq" id="WP_217634148.1">
    <property type="nucleotide sequence ID" value="NZ_FMYF01000008.1"/>
</dbReference>
<dbReference type="SUPFAM" id="SSF55729">
    <property type="entry name" value="Acyl-CoA N-acyltransferases (Nat)"/>
    <property type="match status" value="1"/>
</dbReference>
<dbReference type="GO" id="GO:0016747">
    <property type="term" value="F:acyltransferase activity, transferring groups other than amino-acyl groups"/>
    <property type="evidence" value="ECO:0007669"/>
    <property type="project" value="InterPro"/>
</dbReference>
<accession>A0A1G6HBT0</accession>
<dbReference type="PANTHER" id="PTHR43877">
    <property type="entry name" value="AMINOALKYLPHOSPHONATE N-ACETYLTRANSFERASE-RELATED-RELATED"/>
    <property type="match status" value="1"/>
</dbReference>
<dbReference type="InterPro" id="IPR016181">
    <property type="entry name" value="Acyl_CoA_acyltransferase"/>
</dbReference>
<keyword evidence="5" id="KW-1185">Reference proteome</keyword>
<dbReference type="AlphaFoldDB" id="A0A1G6HBT0"/>
<evidence type="ECO:0000313" key="4">
    <source>
        <dbReference type="EMBL" id="SDB91395.1"/>
    </source>
</evidence>
<protein>
    <submittedName>
        <fullName evidence="4">Acetyltransferase (GNAT) family protein</fullName>
    </submittedName>
</protein>
<proteinExistence type="predicted"/>
<dbReference type="CDD" id="cd04301">
    <property type="entry name" value="NAT_SF"/>
    <property type="match status" value="1"/>
</dbReference>
<dbReference type="Proteomes" id="UP000199086">
    <property type="component" value="Unassembled WGS sequence"/>
</dbReference>
<evidence type="ECO:0000259" key="3">
    <source>
        <dbReference type="PROSITE" id="PS51186"/>
    </source>
</evidence>
<dbReference type="Pfam" id="PF00583">
    <property type="entry name" value="Acetyltransf_1"/>
    <property type="match status" value="1"/>
</dbReference>
<evidence type="ECO:0000313" key="5">
    <source>
        <dbReference type="Proteomes" id="UP000199086"/>
    </source>
</evidence>
<name>A0A1G6HBT0_9ACTN</name>
<reference evidence="4 5" key="1">
    <citation type="submission" date="2016-06" db="EMBL/GenBank/DDBJ databases">
        <authorList>
            <person name="Olsen C.W."/>
            <person name="Carey S."/>
            <person name="Hinshaw L."/>
            <person name="Karasin A.I."/>
        </authorList>
    </citation>
    <scope>NUCLEOTIDE SEQUENCE [LARGE SCALE GENOMIC DNA]</scope>
    <source>
        <strain evidence="4 5">LZ-22</strain>
    </source>
</reference>
<keyword evidence="2" id="KW-0012">Acyltransferase</keyword>
<gene>
    <name evidence="4" type="ORF">GA0111570_10863</name>
</gene>
<organism evidence="4 5">
    <name type="scientific">Raineyella antarctica</name>
    <dbReference type="NCBI Taxonomy" id="1577474"/>
    <lineage>
        <taxon>Bacteria</taxon>
        <taxon>Bacillati</taxon>
        <taxon>Actinomycetota</taxon>
        <taxon>Actinomycetes</taxon>
        <taxon>Propionibacteriales</taxon>
        <taxon>Propionibacteriaceae</taxon>
        <taxon>Raineyella</taxon>
    </lineage>
</organism>
<dbReference type="EMBL" id="FMYF01000008">
    <property type="protein sequence ID" value="SDB91395.1"/>
    <property type="molecule type" value="Genomic_DNA"/>
</dbReference>
<dbReference type="Gene3D" id="3.40.630.30">
    <property type="match status" value="1"/>
</dbReference>
<sequence>MDTNTPARLPVRILEGQVASSRATRAMEAYVRELDEMLEDGFDPALTEVTADEEVTPPRGDFLLITALTDDAVIACGAVRLIDPDTAELRRMWVEPSRRGQGFGRRLLRTLENRARALGARRAAMSLNEEMVAGLQLARVHGYVPVERFRADTTATVFVAKDL</sequence>